<dbReference type="PANTHER" id="PTHR23236">
    <property type="entry name" value="EUKARYOTIC TRANSLATION INITIATION FACTOR 4B/4H"/>
    <property type="match status" value="1"/>
</dbReference>
<evidence type="ECO:0000256" key="2">
    <source>
        <dbReference type="PROSITE-ProRule" id="PRU00176"/>
    </source>
</evidence>
<dbReference type="GO" id="GO:0042274">
    <property type="term" value="P:ribosomal small subunit biogenesis"/>
    <property type="evidence" value="ECO:0007669"/>
    <property type="project" value="TreeGrafter"/>
</dbReference>
<dbReference type="InterPro" id="IPR035979">
    <property type="entry name" value="RBD_domain_sf"/>
</dbReference>
<protein>
    <recommendedName>
        <fullName evidence="4">RRM domain-containing protein</fullName>
    </recommendedName>
</protein>
<feature type="compositionally biased region" description="Low complexity" evidence="3">
    <location>
        <begin position="11"/>
        <end position="26"/>
    </location>
</feature>
<dbReference type="EMBL" id="SDEE01000067">
    <property type="protein sequence ID" value="RXW22594.1"/>
    <property type="molecule type" value="Genomic_DNA"/>
</dbReference>
<proteinExistence type="predicted"/>
<dbReference type="InterPro" id="IPR012677">
    <property type="entry name" value="Nucleotide-bd_a/b_plait_sf"/>
</dbReference>
<dbReference type="Proteomes" id="UP000290288">
    <property type="component" value="Unassembled WGS sequence"/>
</dbReference>
<dbReference type="CDD" id="cd12400">
    <property type="entry name" value="RRM_Nop6"/>
    <property type="match status" value="1"/>
</dbReference>
<evidence type="ECO:0000256" key="3">
    <source>
        <dbReference type="SAM" id="MobiDB-lite"/>
    </source>
</evidence>
<gene>
    <name evidence="5" type="ORF">EST38_g3285</name>
</gene>
<dbReference type="InterPro" id="IPR034228">
    <property type="entry name" value="Nop6_RRM"/>
</dbReference>
<dbReference type="InterPro" id="IPR000504">
    <property type="entry name" value="RRM_dom"/>
</dbReference>
<accession>A0A4Q2DU04</accession>
<feature type="region of interest" description="Disordered" evidence="3">
    <location>
        <begin position="284"/>
        <end position="371"/>
    </location>
</feature>
<dbReference type="Pfam" id="PF00076">
    <property type="entry name" value="RRM_1"/>
    <property type="match status" value="1"/>
</dbReference>
<feature type="compositionally biased region" description="Basic residues" evidence="3">
    <location>
        <begin position="347"/>
        <end position="359"/>
    </location>
</feature>
<evidence type="ECO:0000313" key="6">
    <source>
        <dbReference type="Proteomes" id="UP000290288"/>
    </source>
</evidence>
<dbReference type="SUPFAM" id="SSF54928">
    <property type="entry name" value="RNA-binding domain, RBD"/>
    <property type="match status" value="1"/>
</dbReference>
<feature type="domain" description="RRM" evidence="4">
    <location>
        <begin position="186"/>
        <end position="269"/>
    </location>
</feature>
<comment type="caution">
    <text evidence="5">The sequence shown here is derived from an EMBL/GenBank/DDBJ whole genome shotgun (WGS) entry which is preliminary data.</text>
</comment>
<feature type="compositionally biased region" description="Low complexity" evidence="3">
    <location>
        <begin position="123"/>
        <end position="135"/>
    </location>
</feature>
<dbReference type="OrthoDB" id="167718at2759"/>
<evidence type="ECO:0000256" key="1">
    <source>
        <dbReference type="ARBA" id="ARBA00022884"/>
    </source>
</evidence>
<dbReference type="STRING" id="2316362.A0A4Q2DU04"/>
<dbReference type="PROSITE" id="PS50102">
    <property type="entry name" value="RRM"/>
    <property type="match status" value="1"/>
</dbReference>
<dbReference type="PANTHER" id="PTHR23236:SF51">
    <property type="entry name" value="NUCLEOLAR PROTEIN 6"/>
    <property type="match status" value="1"/>
</dbReference>
<evidence type="ECO:0000259" key="4">
    <source>
        <dbReference type="PROSITE" id="PS50102"/>
    </source>
</evidence>
<keyword evidence="6" id="KW-1185">Reference proteome</keyword>
<dbReference type="GO" id="GO:0019843">
    <property type="term" value="F:rRNA binding"/>
    <property type="evidence" value="ECO:0007669"/>
    <property type="project" value="TreeGrafter"/>
</dbReference>
<dbReference type="SMART" id="SM00360">
    <property type="entry name" value="RRM"/>
    <property type="match status" value="1"/>
</dbReference>
<feature type="region of interest" description="Disordered" evidence="3">
    <location>
        <begin position="1"/>
        <end position="66"/>
    </location>
</feature>
<reference evidence="5 6" key="1">
    <citation type="submission" date="2019-01" db="EMBL/GenBank/DDBJ databases">
        <title>Draft genome sequence of Psathyrella aberdarensis IHI B618.</title>
        <authorList>
            <person name="Buettner E."/>
            <person name="Kellner H."/>
        </authorList>
    </citation>
    <scope>NUCLEOTIDE SEQUENCE [LARGE SCALE GENOMIC DNA]</scope>
    <source>
        <strain evidence="5 6">IHI B618</strain>
    </source>
</reference>
<evidence type="ECO:0000313" key="5">
    <source>
        <dbReference type="EMBL" id="RXW22594.1"/>
    </source>
</evidence>
<sequence>MSFVADTIKRPPNLNASSSSSNPSQKLTKKQKKSLAFRERKTGKQSRDTKSTGNPSTNEDEDEYGLAEVDVNAIPAMEDEVLPGVAGGSVQVEGVLGEEKGKQGKAKRDKGDKSKGKRPNQDGAEAVGVAAQAGKGQKRKREADEAEVDGAGVGDGEKGRKRKKAAKKEEEDGEGEGERNRAKQKFILFVGNLKYTTSKEAIQRHFAACNPPPEIRLLTPKPKPGVPTKHKSKGCAFLEFPSKVGLQQALKLHQSMLDDRMINVELTAGGGGKSEARMNKVKERNKGLLSQRQKKVDIAGKSKKTADGLPSRPDRPQRYSTTSGLDEAPTTKKTWTVGDEEEETHRGGKKHVRGKKKSKTWGTGVNAIPVG</sequence>
<dbReference type="AlphaFoldDB" id="A0A4Q2DU04"/>
<keyword evidence="1 2" id="KW-0694">RNA-binding</keyword>
<feature type="region of interest" description="Disordered" evidence="3">
    <location>
        <begin position="93"/>
        <end position="183"/>
    </location>
</feature>
<feature type="compositionally biased region" description="Basic and acidic residues" evidence="3">
    <location>
        <begin position="36"/>
        <end position="50"/>
    </location>
</feature>
<name>A0A4Q2DU04_9AGAR</name>
<dbReference type="GO" id="GO:0005730">
    <property type="term" value="C:nucleolus"/>
    <property type="evidence" value="ECO:0007669"/>
    <property type="project" value="TreeGrafter"/>
</dbReference>
<dbReference type="Gene3D" id="3.30.70.330">
    <property type="match status" value="1"/>
</dbReference>
<feature type="compositionally biased region" description="Basic and acidic residues" evidence="3">
    <location>
        <begin position="294"/>
        <end position="317"/>
    </location>
</feature>
<organism evidence="5 6">
    <name type="scientific">Candolleomyces aberdarensis</name>
    <dbReference type="NCBI Taxonomy" id="2316362"/>
    <lineage>
        <taxon>Eukaryota</taxon>
        <taxon>Fungi</taxon>
        <taxon>Dikarya</taxon>
        <taxon>Basidiomycota</taxon>
        <taxon>Agaricomycotina</taxon>
        <taxon>Agaricomycetes</taxon>
        <taxon>Agaricomycetidae</taxon>
        <taxon>Agaricales</taxon>
        <taxon>Agaricineae</taxon>
        <taxon>Psathyrellaceae</taxon>
        <taxon>Candolleomyces</taxon>
    </lineage>
</organism>